<keyword evidence="4" id="KW-0336">GPI-anchor</keyword>
<dbReference type="GO" id="GO:0098552">
    <property type="term" value="C:side of membrane"/>
    <property type="evidence" value="ECO:0007669"/>
    <property type="project" value="UniProtKB-KW"/>
</dbReference>
<feature type="domain" description="Bifunctional inhibitor/plant lipid transfer protein/seed storage helical" evidence="11">
    <location>
        <begin position="38"/>
        <end position="121"/>
    </location>
</feature>
<feature type="compositionally biased region" description="Low complexity" evidence="9">
    <location>
        <begin position="122"/>
        <end position="145"/>
    </location>
</feature>
<organism evidence="12 13">
    <name type="scientific">Spinacia oleracea</name>
    <name type="common">Spinach</name>
    <dbReference type="NCBI Taxonomy" id="3562"/>
    <lineage>
        <taxon>Eukaryota</taxon>
        <taxon>Viridiplantae</taxon>
        <taxon>Streptophyta</taxon>
        <taxon>Embryophyta</taxon>
        <taxon>Tracheophyta</taxon>
        <taxon>Spermatophyta</taxon>
        <taxon>Magnoliopsida</taxon>
        <taxon>eudicotyledons</taxon>
        <taxon>Gunneridae</taxon>
        <taxon>Pentapetalae</taxon>
        <taxon>Caryophyllales</taxon>
        <taxon>Chenopodiaceae</taxon>
        <taxon>Chenopodioideae</taxon>
        <taxon>Anserineae</taxon>
        <taxon>Spinacia</taxon>
    </lineage>
</organism>
<evidence type="ECO:0000256" key="7">
    <source>
        <dbReference type="ARBA" id="ARBA00023180"/>
    </source>
</evidence>
<evidence type="ECO:0000313" key="13">
    <source>
        <dbReference type="RefSeq" id="XP_021840021.1"/>
    </source>
</evidence>
<dbReference type="Pfam" id="PF14368">
    <property type="entry name" value="LTP_2"/>
    <property type="match status" value="1"/>
</dbReference>
<evidence type="ECO:0000259" key="11">
    <source>
        <dbReference type="Pfam" id="PF14368"/>
    </source>
</evidence>
<evidence type="ECO:0000313" key="12">
    <source>
        <dbReference type="Proteomes" id="UP000813463"/>
    </source>
</evidence>
<dbReference type="GeneID" id="110779867"/>
<evidence type="ECO:0000256" key="8">
    <source>
        <dbReference type="ARBA" id="ARBA00023288"/>
    </source>
</evidence>
<dbReference type="InterPro" id="IPR016140">
    <property type="entry name" value="Bifunc_inhib/LTP/seed_store"/>
</dbReference>
<dbReference type="AlphaFoldDB" id="A0A9R0I000"/>
<reference evidence="12" key="1">
    <citation type="journal article" date="2021" name="Nat. Commun.">
        <title>Genomic analyses provide insights into spinach domestication and the genetic basis of agronomic traits.</title>
        <authorList>
            <person name="Cai X."/>
            <person name="Sun X."/>
            <person name="Xu C."/>
            <person name="Sun H."/>
            <person name="Wang X."/>
            <person name="Ge C."/>
            <person name="Zhang Z."/>
            <person name="Wang Q."/>
            <person name="Fei Z."/>
            <person name="Jiao C."/>
            <person name="Wang Q."/>
        </authorList>
    </citation>
    <scope>NUCLEOTIDE SEQUENCE [LARGE SCALE GENOMIC DNA]</scope>
    <source>
        <strain evidence="12">cv. Varoflay</strain>
    </source>
</reference>
<dbReference type="Proteomes" id="UP000813463">
    <property type="component" value="Chromosome 5"/>
</dbReference>
<dbReference type="GO" id="GO:0005886">
    <property type="term" value="C:plasma membrane"/>
    <property type="evidence" value="ECO:0007669"/>
    <property type="project" value="UniProtKB-SubCell"/>
</dbReference>
<dbReference type="PANTHER" id="PTHR33044">
    <property type="entry name" value="BIFUNCTIONAL INHIBITOR/LIPID-TRANSFER PROTEIN/SEED STORAGE 2S ALBUMIN SUPERFAMILY PROTEIN-RELATED"/>
    <property type="match status" value="1"/>
</dbReference>
<dbReference type="SUPFAM" id="SSF47699">
    <property type="entry name" value="Bifunctional inhibitor/lipid-transfer protein/seed storage 2S albumin"/>
    <property type="match status" value="1"/>
</dbReference>
<protein>
    <submittedName>
        <fullName evidence="13">Non-specific lipid transfer protein GPI-anchored 10</fullName>
    </submittedName>
</protein>
<accession>A0A9R0I000</accession>
<feature type="chain" id="PRO_5044700900" evidence="10">
    <location>
        <begin position="30"/>
        <end position="200"/>
    </location>
</feature>
<dbReference type="InterPro" id="IPR043325">
    <property type="entry name" value="LTSS"/>
</dbReference>
<name>A0A9R0I000_SPIOL</name>
<comment type="similarity">
    <text evidence="2">Belongs to the plant LTP family.</text>
</comment>
<evidence type="ECO:0000256" key="9">
    <source>
        <dbReference type="SAM" id="MobiDB-lite"/>
    </source>
</evidence>
<comment type="subcellular location">
    <subcellularLocation>
        <location evidence="1">Cell membrane</location>
        <topology evidence="1">Lipid-anchor</topology>
        <topology evidence="1">GPI-anchor</topology>
    </subcellularLocation>
</comment>
<keyword evidence="12" id="KW-1185">Reference proteome</keyword>
<reference evidence="13" key="2">
    <citation type="submission" date="2025-08" db="UniProtKB">
        <authorList>
            <consortium name="RefSeq"/>
        </authorList>
    </citation>
    <scope>IDENTIFICATION</scope>
    <source>
        <tissue evidence="13">Leaf</tissue>
    </source>
</reference>
<evidence type="ECO:0000256" key="4">
    <source>
        <dbReference type="ARBA" id="ARBA00022622"/>
    </source>
</evidence>
<keyword evidence="5 10" id="KW-0732">Signal</keyword>
<evidence type="ECO:0000256" key="2">
    <source>
        <dbReference type="ARBA" id="ARBA00009748"/>
    </source>
</evidence>
<evidence type="ECO:0000256" key="5">
    <source>
        <dbReference type="ARBA" id="ARBA00022729"/>
    </source>
</evidence>
<dbReference type="CDD" id="cd00010">
    <property type="entry name" value="AAI_LTSS"/>
    <property type="match status" value="1"/>
</dbReference>
<keyword evidence="4" id="KW-0472">Membrane</keyword>
<evidence type="ECO:0000256" key="10">
    <source>
        <dbReference type="SAM" id="SignalP"/>
    </source>
</evidence>
<feature type="signal peptide" evidence="10">
    <location>
        <begin position="1"/>
        <end position="29"/>
    </location>
</feature>
<dbReference type="Gene3D" id="1.10.110.10">
    <property type="entry name" value="Plant lipid-transfer and hydrophobic proteins"/>
    <property type="match status" value="1"/>
</dbReference>
<sequence length="200" mass="20609">MAISSGKILTHTTIAPLIFLVSFLTLSHSQITPSTPSESEPTMAECGTRLLVLAPCAPFVQGQSPEPTVQCCNNLMQVYNLERGCLCLFLNGTALASLPINSTLALQLPGLCSPQIDPSTCSTSGGAAPPTSSAPPTSAASPASPVSYTRNPTVGAGAPTVTISPSTVKFGLKNSSAYKLASCQWGVAIAMVFLLLQKLL</sequence>
<keyword evidence="3" id="KW-1003">Cell membrane</keyword>
<keyword evidence="6" id="KW-1015">Disulfide bond</keyword>
<evidence type="ECO:0000256" key="3">
    <source>
        <dbReference type="ARBA" id="ARBA00022475"/>
    </source>
</evidence>
<dbReference type="OrthoDB" id="664243at2759"/>
<dbReference type="KEGG" id="soe:110779867"/>
<evidence type="ECO:0000256" key="6">
    <source>
        <dbReference type="ARBA" id="ARBA00023157"/>
    </source>
</evidence>
<proteinExistence type="inferred from homology"/>
<dbReference type="InterPro" id="IPR036312">
    <property type="entry name" value="Bifun_inhib/LTP/seed_sf"/>
</dbReference>
<evidence type="ECO:0000256" key="1">
    <source>
        <dbReference type="ARBA" id="ARBA00004609"/>
    </source>
</evidence>
<dbReference type="RefSeq" id="XP_021840021.1">
    <property type="nucleotide sequence ID" value="XM_021984329.2"/>
</dbReference>
<keyword evidence="8" id="KW-0449">Lipoprotein</keyword>
<keyword evidence="7" id="KW-0325">Glycoprotein</keyword>
<gene>
    <name evidence="13" type="primary">LOC110779867</name>
</gene>
<feature type="region of interest" description="Disordered" evidence="9">
    <location>
        <begin position="122"/>
        <end position="146"/>
    </location>
</feature>